<comment type="subcellular location">
    <subcellularLocation>
        <location evidence="1">Membrane</location>
    </subcellularLocation>
</comment>
<gene>
    <name evidence="6" type="ORF">SAMN06295998_11919</name>
</gene>
<dbReference type="STRING" id="1387277.SAMN06295998_11919"/>
<sequence length="94" mass="10372">MRSEGRNTLYLALTKSPRLLGLPYGYGILLLVVCVLPLIWLSSLWTLGWCALWYIGLRIASEQDDKAIEAFLKGTAAVPPTQSKRIFGGDSYGP</sequence>
<evidence type="ECO:0000313" key="7">
    <source>
        <dbReference type="Proteomes" id="UP000192330"/>
    </source>
</evidence>
<dbReference type="GO" id="GO:0016020">
    <property type="term" value="C:membrane"/>
    <property type="evidence" value="ECO:0007669"/>
    <property type="project" value="UniProtKB-SubCell"/>
</dbReference>
<dbReference type="OrthoDB" id="7864749at2"/>
<dbReference type="AlphaFoldDB" id="A0A1W2DY66"/>
<keyword evidence="7" id="KW-1185">Reference proteome</keyword>
<name>A0A1W2DY66_9RHOB</name>
<evidence type="ECO:0000256" key="2">
    <source>
        <dbReference type="ARBA" id="ARBA00022692"/>
    </source>
</evidence>
<keyword evidence="4 5" id="KW-0472">Membrane</keyword>
<organism evidence="6 7">
    <name type="scientific">Primorskyibacter flagellatus</name>
    <dbReference type="NCBI Taxonomy" id="1387277"/>
    <lineage>
        <taxon>Bacteria</taxon>
        <taxon>Pseudomonadati</taxon>
        <taxon>Pseudomonadota</taxon>
        <taxon>Alphaproteobacteria</taxon>
        <taxon>Rhodobacterales</taxon>
        <taxon>Roseobacteraceae</taxon>
        <taxon>Primorskyibacter</taxon>
    </lineage>
</organism>
<dbReference type="RefSeq" id="WP_084354077.1">
    <property type="nucleotide sequence ID" value="NZ_FWYD01000019.1"/>
</dbReference>
<evidence type="ECO:0000256" key="4">
    <source>
        <dbReference type="ARBA" id="ARBA00023136"/>
    </source>
</evidence>
<evidence type="ECO:0000256" key="1">
    <source>
        <dbReference type="ARBA" id="ARBA00004370"/>
    </source>
</evidence>
<evidence type="ECO:0000256" key="3">
    <source>
        <dbReference type="ARBA" id="ARBA00022989"/>
    </source>
</evidence>
<reference evidence="6 7" key="1">
    <citation type="submission" date="2017-04" db="EMBL/GenBank/DDBJ databases">
        <authorList>
            <person name="Afonso C.L."/>
            <person name="Miller P.J."/>
            <person name="Scott M.A."/>
            <person name="Spackman E."/>
            <person name="Goraichik I."/>
            <person name="Dimitrov K.M."/>
            <person name="Suarez D.L."/>
            <person name="Swayne D.E."/>
        </authorList>
    </citation>
    <scope>NUCLEOTIDE SEQUENCE [LARGE SCALE GENOMIC DNA]</scope>
    <source>
        <strain evidence="6 7">CGMCC 1.12644</strain>
    </source>
</reference>
<dbReference type="InterPro" id="IPR007792">
    <property type="entry name" value="T4SS_VirB3/TrbD/AvhB"/>
</dbReference>
<accession>A0A1W2DY66</accession>
<dbReference type="EMBL" id="FWYD01000019">
    <property type="protein sequence ID" value="SMD02062.1"/>
    <property type="molecule type" value="Genomic_DNA"/>
</dbReference>
<proteinExistence type="predicted"/>
<evidence type="ECO:0000256" key="5">
    <source>
        <dbReference type="SAM" id="Phobius"/>
    </source>
</evidence>
<dbReference type="Pfam" id="PF05101">
    <property type="entry name" value="VirB3"/>
    <property type="match status" value="1"/>
</dbReference>
<dbReference type="Proteomes" id="UP000192330">
    <property type="component" value="Unassembled WGS sequence"/>
</dbReference>
<evidence type="ECO:0000313" key="6">
    <source>
        <dbReference type="EMBL" id="SMD02062.1"/>
    </source>
</evidence>
<feature type="transmembrane region" description="Helical" evidence="5">
    <location>
        <begin position="24"/>
        <end position="57"/>
    </location>
</feature>
<keyword evidence="3 5" id="KW-1133">Transmembrane helix</keyword>
<keyword evidence="2 5" id="KW-0812">Transmembrane</keyword>
<protein>
    <submittedName>
        <fullName evidence="6">Type IV secretory pathway, VirB3 components</fullName>
    </submittedName>
</protein>